<organism evidence="1">
    <name type="scientific">viral metagenome</name>
    <dbReference type="NCBI Taxonomy" id="1070528"/>
    <lineage>
        <taxon>unclassified sequences</taxon>
        <taxon>metagenomes</taxon>
        <taxon>organismal metagenomes</taxon>
    </lineage>
</organism>
<gene>
    <name evidence="1" type="ORF">MM415B03944_0009</name>
</gene>
<proteinExistence type="predicted"/>
<dbReference type="EMBL" id="MT143209">
    <property type="protein sequence ID" value="QJA94174.1"/>
    <property type="molecule type" value="Genomic_DNA"/>
</dbReference>
<reference evidence="1" key="1">
    <citation type="submission" date="2020-03" db="EMBL/GenBank/DDBJ databases">
        <title>The deep terrestrial virosphere.</title>
        <authorList>
            <person name="Holmfeldt K."/>
            <person name="Nilsson E."/>
            <person name="Simone D."/>
            <person name="Lopez-Fernandez M."/>
            <person name="Wu X."/>
            <person name="de Brujin I."/>
            <person name="Lundin D."/>
            <person name="Andersson A."/>
            <person name="Bertilsson S."/>
            <person name="Dopson M."/>
        </authorList>
    </citation>
    <scope>NUCLEOTIDE SEQUENCE</scope>
    <source>
        <strain evidence="1">MM415B03944</strain>
    </source>
</reference>
<accession>A0A6M3LLG2</accession>
<sequence length="102" mass="12130">MKVKMKTLDEIIDENDVSYKASGCVFFRDKFYGIVKSMYHLFDTEIEIDEKTAHCAIKMAGFGIQDNDTYYIYNEYFINENWFIILNIIDIDKLFNDLIKDL</sequence>
<protein>
    <submittedName>
        <fullName evidence="1">Uncharacterized protein</fullName>
    </submittedName>
</protein>
<dbReference type="AlphaFoldDB" id="A0A6M3LLG2"/>
<name>A0A6M3LLG2_9ZZZZ</name>
<evidence type="ECO:0000313" key="1">
    <source>
        <dbReference type="EMBL" id="QJA94174.1"/>
    </source>
</evidence>